<keyword evidence="1" id="KW-0689">Ribosomal protein</keyword>
<dbReference type="Proteomes" id="UP000004407">
    <property type="component" value="Unassembled WGS sequence"/>
</dbReference>
<sequence length="128" mass="15012">MNYFYFKKLDVYNYSKELVKYIYFLLKKFPKEEEYALCNQLRRAVISVPSNIAEGFGRASSKEKIHFIDIAYGSLMEVECQIEISAELGYVSYEEQHAVSKQVEVIARLLYSLRFSIIKNGDNSQWKP</sequence>
<dbReference type="AlphaFoldDB" id="G6AZ09"/>
<comment type="caution">
    <text evidence="1">The sequence shown here is derived from an EMBL/GenBank/DDBJ whole genome shotgun (WGS) entry which is preliminary data.</text>
</comment>
<protein>
    <submittedName>
        <fullName evidence="1">S23 ribosomal protein</fullName>
    </submittedName>
</protein>
<dbReference type="EMBL" id="AFZZ01000166">
    <property type="protein sequence ID" value="EHJ38741.1"/>
    <property type="molecule type" value="Genomic_DNA"/>
</dbReference>
<dbReference type="CDD" id="cd16377">
    <property type="entry name" value="23S_rRNA_IVP_like"/>
    <property type="match status" value="1"/>
</dbReference>
<dbReference type="SUPFAM" id="SSF158446">
    <property type="entry name" value="IVS-encoded protein-like"/>
    <property type="match status" value="1"/>
</dbReference>
<name>G6AZ09_9BACT</name>
<dbReference type="GeneID" id="78337464"/>
<dbReference type="InterPro" id="IPR036583">
    <property type="entry name" value="23S_rRNA_IVS_sf"/>
</dbReference>
<organism evidence="1 2">
    <name type="scientific">Leyella stercorea DSM 18206</name>
    <dbReference type="NCBI Taxonomy" id="1002367"/>
    <lineage>
        <taxon>Bacteria</taxon>
        <taxon>Pseudomonadati</taxon>
        <taxon>Bacteroidota</taxon>
        <taxon>Bacteroidia</taxon>
        <taxon>Bacteroidales</taxon>
        <taxon>Prevotellaceae</taxon>
        <taxon>Leyella</taxon>
    </lineage>
</organism>
<dbReference type="GO" id="GO:0005840">
    <property type="term" value="C:ribosome"/>
    <property type="evidence" value="ECO:0007669"/>
    <property type="project" value="UniProtKB-KW"/>
</dbReference>
<dbReference type="InterPro" id="IPR012657">
    <property type="entry name" value="23S_rRNA-intervening_sequence"/>
</dbReference>
<dbReference type="Gene3D" id="1.20.1440.60">
    <property type="entry name" value="23S rRNA-intervening sequence"/>
    <property type="match status" value="1"/>
</dbReference>
<dbReference type="HOGENOM" id="CLU_129874_0_4_10"/>
<proteinExistence type="predicted"/>
<keyword evidence="1" id="KW-0687">Ribonucleoprotein</keyword>
<accession>G6AZ09</accession>
<gene>
    <name evidence="1" type="ORF">HMPREF0673_01871</name>
</gene>
<dbReference type="PANTHER" id="PTHR38471:SF2">
    <property type="entry name" value="FOUR HELIX BUNDLE PROTEIN"/>
    <property type="match status" value="1"/>
</dbReference>
<evidence type="ECO:0000313" key="2">
    <source>
        <dbReference type="Proteomes" id="UP000004407"/>
    </source>
</evidence>
<dbReference type="PANTHER" id="PTHR38471">
    <property type="entry name" value="FOUR HELIX BUNDLE PROTEIN"/>
    <property type="match status" value="1"/>
</dbReference>
<dbReference type="Pfam" id="PF05635">
    <property type="entry name" value="23S_rRNA_IVP"/>
    <property type="match status" value="1"/>
</dbReference>
<dbReference type="RefSeq" id="WP_007900780.1">
    <property type="nucleotide sequence ID" value="NZ_JH379441.1"/>
</dbReference>
<reference evidence="1 2" key="1">
    <citation type="submission" date="2011-08" db="EMBL/GenBank/DDBJ databases">
        <authorList>
            <person name="Weinstock G."/>
            <person name="Sodergren E."/>
            <person name="Clifton S."/>
            <person name="Fulton L."/>
            <person name="Fulton B."/>
            <person name="Courtney L."/>
            <person name="Fronick C."/>
            <person name="Harrison M."/>
            <person name="Strong C."/>
            <person name="Farmer C."/>
            <person name="Delahaunty K."/>
            <person name="Markovic C."/>
            <person name="Hall O."/>
            <person name="Minx P."/>
            <person name="Tomlinson C."/>
            <person name="Mitreva M."/>
            <person name="Hou S."/>
            <person name="Chen J."/>
            <person name="Wollam A."/>
            <person name="Pepin K.H."/>
            <person name="Johnson M."/>
            <person name="Bhonagiri V."/>
            <person name="Zhang X."/>
            <person name="Suruliraj S."/>
            <person name="Warren W."/>
            <person name="Chinwalla A."/>
            <person name="Mardis E.R."/>
            <person name="Wilson R.K."/>
        </authorList>
    </citation>
    <scope>NUCLEOTIDE SEQUENCE [LARGE SCALE GENOMIC DNA]</scope>
    <source>
        <strain evidence="1 2">DSM 18206</strain>
    </source>
</reference>
<dbReference type="eggNOG" id="ENOG5032YWC">
    <property type="taxonomic scope" value="Bacteria"/>
</dbReference>
<evidence type="ECO:0000313" key="1">
    <source>
        <dbReference type="EMBL" id="EHJ38741.1"/>
    </source>
</evidence>
<dbReference type="NCBIfam" id="TIGR02436">
    <property type="entry name" value="four helix bundle protein"/>
    <property type="match status" value="1"/>
</dbReference>